<feature type="transmembrane region" description="Helical" evidence="1">
    <location>
        <begin position="6"/>
        <end position="23"/>
    </location>
</feature>
<name>A0ABN2KXV4_9MICO</name>
<organism evidence="2 3">
    <name type="scientific">Agromyces humatus</name>
    <dbReference type="NCBI Taxonomy" id="279573"/>
    <lineage>
        <taxon>Bacteria</taxon>
        <taxon>Bacillati</taxon>
        <taxon>Actinomycetota</taxon>
        <taxon>Actinomycetes</taxon>
        <taxon>Micrococcales</taxon>
        <taxon>Microbacteriaceae</taxon>
        <taxon>Agromyces</taxon>
    </lineage>
</organism>
<evidence type="ECO:0000313" key="3">
    <source>
        <dbReference type="Proteomes" id="UP001500506"/>
    </source>
</evidence>
<dbReference type="EMBL" id="BAAANH010000007">
    <property type="protein sequence ID" value="GAA1768029.1"/>
    <property type="molecule type" value="Genomic_DNA"/>
</dbReference>
<sequence length="76" mass="8567">MNPWLVLLGSVEMAFGVYVLCNLEKMLRWSQKYMEQNVGRVGKAFAEGARPRFMIYPGVGFIFVGVLVLLQGVDLL</sequence>
<dbReference type="Proteomes" id="UP001500506">
    <property type="component" value="Unassembled WGS sequence"/>
</dbReference>
<reference evidence="2 3" key="1">
    <citation type="journal article" date="2019" name="Int. J. Syst. Evol. Microbiol.">
        <title>The Global Catalogue of Microorganisms (GCM) 10K type strain sequencing project: providing services to taxonomists for standard genome sequencing and annotation.</title>
        <authorList>
            <consortium name="The Broad Institute Genomics Platform"/>
            <consortium name="The Broad Institute Genome Sequencing Center for Infectious Disease"/>
            <person name="Wu L."/>
            <person name="Ma J."/>
        </authorList>
    </citation>
    <scope>NUCLEOTIDE SEQUENCE [LARGE SCALE GENOMIC DNA]</scope>
    <source>
        <strain evidence="2 3">JCM 14319</strain>
    </source>
</reference>
<comment type="caution">
    <text evidence="2">The sequence shown here is derived from an EMBL/GenBank/DDBJ whole genome shotgun (WGS) entry which is preliminary data.</text>
</comment>
<evidence type="ECO:0000313" key="2">
    <source>
        <dbReference type="EMBL" id="GAA1768029.1"/>
    </source>
</evidence>
<keyword evidence="3" id="KW-1185">Reference proteome</keyword>
<keyword evidence="1" id="KW-1133">Transmembrane helix</keyword>
<proteinExistence type="predicted"/>
<gene>
    <name evidence="2" type="ORF">GCM10009747_31010</name>
</gene>
<feature type="transmembrane region" description="Helical" evidence="1">
    <location>
        <begin position="53"/>
        <end position="73"/>
    </location>
</feature>
<accession>A0ABN2KXV4</accession>
<dbReference type="RefSeq" id="WP_232499327.1">
    <property type="nucleotide sequence ID" value="NZ_BAAANH010000007.1"/>
</dbReference>
<evidence type="ECO:0000256" key="1">
    <source>
        <dbReference type="SAM" id="Phobius"/>
    </source>
</evidence>
<keyword evidence="1" id="KW-0472">Membrane</keyword>
<keyword evidence="1" id="KW-0812">Transmembrane</keyword>
<protein>
    <submittedName>
        <fullName evidence="2">Uncharacterized protein</fullName>
    </submittedName>
</protein>